<evidence type="ECO:0000256" key="1">
    <source>
        <dbReference type="SAM" id="Phobius"/>
    </source>
</evidence>
<reference evidence="2 3" key="1">
    <citation type="submission" date="2016-10" db="EMBL/GenBank/DDBJ databases">
        <authorList>
            <person name="de Groot N.N."/>
        </authorList>
    </citation>
    <scope>NUCLEOTIDE SEQUENCE [LARGE SCALE GENOMIC DNA]</scope>
    <source>
        <strain evidence="2 3">DSM 23995</strain>
    </source>
</reference>
<dbReference type="AlphaFoldDB" id="A0A1I2AEL8"/>
<dbReference type="STRING" id="930128.SAMN05192532_101819"/>
<keyword evidence="1" id="KW-0472">Membrane</keyword>
<feature type="transmembrane region" description="Helical" evidence="1">
    <location>
        <begin position="64"/>
        <end position="87"/>
    </location>
</feature>
<dbReference type="InterPro" id="IPR025620">
    <property type="entry name" value="YlaH"/>
</dbReference>
<dbReference type="Pfam" id="PF14036">
    <property type="entry name" value="YlaH"/>
    <property type="match status" value="1"/>
</dbReference>
<organism evidence="2 3">
    <name type="scientific">Alteribacillus iranensis</name>
    <dbReference type="NCBI Taxonomy" id="930128"/>
    <lineage>
        <taxon>Bacteria</taxon>
        <taxon>Bacillati</taxon>
        <taxon>Bacillota</taxon>
        <taxon>Bacilli</taxon>
        <taxon>Bacillales</taxon>
        <taxon>Bacillaceae</taxon>
        <taxon>Alteribacillus</taxon>
    </lineage>
</organism>
<evidence type="ECO:0000313" key="2">
    <source>
        <dbReference type="EMBL" id="SFE42356.1"/>
    </source>
</evidence>
<proteinExistence type="predicted"/>
<dbReference type="Proteomes" id="UP000199516">
    <property type="component" value="Unassembled WGS sequence"/>
</dbReference>
<evidence type="ECO:0000313" key="3">
    <source>
        <dbReference type="Proteomes" id="UP000199516"/>
    </source>
</evidence>
<gene>
    <name evidence="2" type="ORF">SAMN05192532_101819</name>
</gene>
<keyword evidence="1" id="KW-1133">Transmembrane helix</keyword>
<dbReference type="EMBL" id="FONT01000001">
    <property type="protein sequence ID" value="SFE42356.1"/>
    <property type="molecule type" value="Genomic_DNA"/>
</dbReference>
<feature type="transmembrane region" description="Helical" evidence="1">
    <location>
        <begin position="33"/>
        <end position="52"/>
    </location>
</feature>
<dbReference type="RefSeq" id="WP_091657661.1">
    <property type="nucleotide sequence ID" value="NZ_FONT01000001.1"/>
</dbReference>
<protein>
    <submittedName>
        <fullName evidence="2">YlaH-like protein</fullName>
    </submittedName>
</protein>
<dbReference type="OrthoDB" id="2680377at2"/>
<accession>A0A1I2AEL8</accession>
<keyword evidence="3" id="KW-1185">Reference proteome</keyword>
<keyword evidence="1" id="KW-0812">Transmembrane</keyword>
<sequence>MNIAAVNPNSVEVTREQLSWMAGVLNVHESPILGFWLLYAAIIITSVIVYNLGFAKKLSVLKNVVIYILLLIGALPLTIFAIGMPVVESLLIAAAVLGGYRIRHRHTRKEQGDNNTAVQKS</sequence>
<name>A0A1I2AEL8_9BACI</name>